<evidence type="ECO:0000313" key="4">
    <source>
        <dbReference type="Proteomes" id="UP000034032"/>
    </source>
</evidence>
<evidence type="ECO:0000259" key="2">
    <source>
        <dbReference type="Pfam" id="PF00188"/>
    </source>
</evidence>
<comment type="caution">
    <text evidence="3">The sequence shown here is derived from an EMBL/GenBank/DDBJ whole genome shotgun (WGS) entry which is preliminary data.</text>
</comment>
<proteinExistence type="predicted"/>
<protein>
    <recommendedName>
        <fullName evidence="2">SCP domain-containing protein</fullName>
    </recommendedName>
</protein>
<dbReference type="InterPro" id="IPR014044">
    <property type="entry name" value="CAP_dom"/>
</dbReference>
<dbReference type="PANTHER" id="PTHR31157:SF1">
    <property type="entry name" value="SCP DOMAIN-CONTAINING PROTEIN"/>
    <property type="match status" value="1"/>
</dbReference>
<dbReference type="EMBL" id="LCJR01000023">
    <property type="protein sequence ID" value="KKT81234.1"/>
    <property type="molecule type" value="Genomic_DNA"/>
</dbReference>
<dbReference type="SUPFAM" id="SSF55797">
    <property type="entry name" value="PR-1-like"/>
    <property type="match status" value="1"/>
</dbReference>
<sequence length="315" mass="33316">MKTIVKNLIEPLKMKNLIILNILALLAVKAVLPISGFQLASMLDQILPFDSRQIIVETNKVRTVEGLSPVSANAKLDLAASEKLNDMVRNGYFAHVSPEGVSPWFWMTEAGYQYTYAGENLALGFADSESTVAGWMNSPSHKANLLNGNYTEIGVATGKADLNGVSGILVVQMFGKSSTAVAVVKPVSSPKITPVATPNPINASTPLPSSVVSGSEAVVLSAEELNRISTDDSVPSVGKPIEIANRDSLNINSVSNKLNLIYQAYMVASIIVFGVAILFLGAKKNLILATAGHFALLIAAASLPSVNIASSTFIF</sequence>
<reference evidence="3 4" key="1">
    <citation type="journal article" date="2015" name="Nature">
        <title>rRNA introns, odd ribosomes, and small enigmatic genomes across a large radiation of phyla.</title>
        <authorList>
            <person name="Brown C.T."/>
            <person name="Hug L.A."/>
            <person name="Thomas B.C."/>
            <person name="Sharon I."/>
            <person name="Castelle C.J."/>
            <person name="Singh A."/>
            <person name="Wilkins M.J."/>
            <person name="Williams K.H."/>
            <person name="Banfield J.F."/>
        </authorList>
    </citation>
    <scope>NUCLEOTIDE SEQUENCE [LARGE SCALE GENOMIC DNA]</scope>
</reference>
<gene>
    <name evidence="3" type="ORF">UW79_C0023G0007</name>
</gene>
<keyword evidence="1" id="KW-0812">Transmembrane</keyword>
<feature type="domain" description="SCP" evidence="2">
    <location>
        <begin position="58"/>
        <end position="172"/>
    </location>
</feature>
<evidence type="ECO:0000313" key="3">
    <source>
        <dbReference type="EMBL" id="KKT81234.1"/>
    </source>
</evidence>
<dbReference type="Pfam" id="PF00188">
    <property type="entry name" value="CAP"/>
    <property type="match status" value="1"/>
</dbReference>
<feature type="transmembrane region" description="Helical" evidence="1">
    <location>
        <begin position="260"/>
        <end position="282"/>
    </location>
</feature>
<keyword evidence="1" id="KW-0472">Membrane</keyword>
<name>A0A0G1NAL1_9BACT</name>
<dbReference type="InterPro" id="IPR035940">
    <property type="entry name" value="CAP_sf"/>
</dbReference>
<evidence type="ECO:0000256" key="1">
    <source>
        <dbReference type="SAM" id="Phobius"/>
    </source>
</evidence>
<accession>A0A0G1NAL1</accession>
<dbReference type="CDD" id="cd05379">
    <property type="entry name" value="CAP_bacterial"/>
    <property type="match status" value="1"/>
</dbReference>
<dbReference type="Gene3D" id="3.40.33.10">
    <property type="entry name" value="CAP"/>
    <property type="match status" value="1"/>
</dbReference>
<organism evidence="3 4">
    <name type="scientific">Candidatus Yanofskybacteria bacterium GW2011_GWA2_44_9</name>
    <dbReference type="NCBI Taxonomy" id="1619025"/>
    <lineage>
        <taxon>Bacteria</taxon>
        <taxon>Candidatus Yanofskyibacteriota</taxon>
    </lineage>
</organism>
<dbReference type="AlphaFoldDB" id="A0A0G1NAL1"/>
<feature type="transmembrane region" description="Helical" evidence="1">
    <location>
        <begin position="294"/>
        <end position="314"/>
    </location>
</feature>
<dbReference type="PANTHER" id="PTHR31157">
    <property type="entry name" value="SCP DOMAIN-CONTAINING PROTEIN"/>
    <property type="match status" value="1"/>
</dbReference>
<keyword evidence="1" id="KW-1133">Transmembrane helix</keyword>
<dbReference type="Proteomes" id="UP000034032">
    <property type="component" value="Unassembled WGS sequence"/>
</dbReference>